<proteinExistence type="predicted"/>
<organism evidence="3 4">
    <name type="scientific">Empedobacter brevis NBRC 14943 = ATCC 43319</name>
    <dbReference type="NCBI Taxonomy" id="1218108"/>
    <lineage>
        <taxon>Bacteria</taxon>
        <taxon>Pseudomonadati</taxon>
        <taxon>Bacteroidota</taxon>
        <taxon>Flavobacteriia</taxon>
        <taxon>Flavobacteriales</taxon>
        <taxon>Weeksellaceae</taxon>
        <taxon>Empedobacter</taxon>
    </lineage>
</organism>
<evidence type="ECO:0000259" key="2">
    <source>
        <dbReference type="Pfam" id="PF02517"/>
    </source>
</evidence>
<keyword evidence="1" id="KW-0472">Membrane</keyword>
<keyword evidence="4" id="KW-1185">Reference proteome</keyword>
<accession>A0A511NK42</accession>
<reference evidence="3 4" key="1">
    <citation type="submission" date="2019-07" db="EMBL/GenBank/DDBJ databases">
        <title>Whole genome shotgun sequence of Empedobacter brevis NBRC 14943.</title>
        <authorList>
            <person name="Hosoyama A."/>
            <person name="Uohara A."/>
            <person name="Ohji S."/>
            <person name="Ichikawa N."/>
        </authorList>
    </citation>
    <scope>NUCLEOTIDE SEQUENCE [LARGE SCALE GENOMIC DNA]</scope>
    <source>
        <strain evidence="3 4">NBRC 14943</strain>
    </source>
</reference>
<dbReference type="EMBL" id="BJXC01000025">
    <property type="protein sequence ID" value="GEM53180.1"/>
    <property type="molecule type" value="Genomic_DNA"/>
</dbReference>
<sequence length="248" mass="28864">MGNELKPFWRKFFEFNWKFGLFLLLIICVPRFILVLRANETADYSYIGLVMILSAITPFLFLTKFGRKQIGITRPRKYTWLIWTFFLGLTFSVLLHFLADFIYKDTFENWYVYIGKSYNIPLDIKPDDKFIMFVIMTITGMIFSPIGEELFFRGIVHSSFAKSFGNFKASIIDSSAFALTHVAHFGLVFINSEWKLLTFPTLIWVFSMFLVSLLFYASRKKSGSILGAIVCHAAFNLGMIYCIFYLLN</sequence>
<dbReference type="AlphaFoldDB" id="A0A511NK42"/>
<dbReference type="Proteomes" id="UP000321245">
    <property type="component" value="Unassembled WGS sequence"/>
</dbReference>
<feature type="transmembrane region" description="Helical" evidence="1">
    <location>
        <begin position="196"/>
        <end position="217"/>
    </location>
</feature>
<dbReference type="GO" id="GO:0004175">
    <property type="term" value="F:endopeptidase activity"/>
    <property type="evidence" value="ECO:0007669"/>
    <property type="project" value="UniProtKB-ARBA"/>
</dbReference>
<feature type="transmembrane region" description="Helical" evidence="1">
    <location>
        <begin position="44"/>
        <end position="66"/>
    </location>
</feature>
<dbReference type="OrthoDB" id="9782250at2"/>
<dbReference type="GO" id="GO:0080120">
    <property type="term" value="P:CAAX-box protein maturation"/>
    <property type="evidence" value="ECO:0007669"/>
    <property type="project" value="UniProtKB-ARBA"/>
</dbReference>
<gene>
    <name evidence="3" type="ORF">EB1_29700</name>
</gene>
<feature type="transmembrane region" description="Helical" evidence="1">
    <location>
        <begin position="171"/>
        <end position="190"/>
    </location>
</feature>
<comment type="caution">
    <text evidence="3">The sequence shown here is derived from an EMBL/GenBank/DDBJ whole genome shotgun (WGS) entry which is preliminary data.</text>
</comment>
<name>A0A511NK42_9FLAO</name>
<feature type="transmembrane region" description="Helical" evidence="1">
    <location>
        <begin position="224"/>
        <end position="247"/>
    </location>
</feature>
<protein>
    <recommendedName>
        <fullName evidence="2">CAAX prenyl protease 2/Lysostaphin resistance protein A-like domain-containing protein</fullName>
    </recommendedName>
</protein>
<dbReference type="GeneID" id="84650731"/>
<evidence type="ECO:0000256" key="1">
    <source>
        <dbReference type="SAM" id="Phobius"/>
    </source>
</evidence>
<dbReference type="InterPro" id="IPR003675">
    <property type="entry name" value="Rce1/LyrA-like_dom"/>
</dbReference>
<evidence type="ECO:0000313" key="4">
    <source>
        <dbReference type="Proteomes" id="UP000321245"/>
    </source>
</evidence>
<feature type="transmembrane region" description="Helical" evidence="1">
    <location>
        <begin position="78"/>
        <end position="99"/>
    </location>
</feature>
<evidence type="ECO:0000313" key="3">
    <source>
        <dbReference type="EMBL" id="GEM53180.1"/>
    </source>
</evidence>
<dbReference type="RefSeq" id="WP_019976099.1">
    <property type="nucleotide sequence ID" value="NZ_BJXC01000025.1"/>
</dbReference>
<feature type="domain" description="CAAX prenyl protease 2/Lysostaphin resistance protein A-like" evidence="2">
    <location>
        <begin position="132"/>
        <end position="237"/>
    </location>
</feature>
<dbReference type="STRING" id="1218108.GCA_000382425_02624"/>
<keyword evidence="1" id="KW-1133">Transmembrane helix</keyword>
<dbReference type="Pfam" id="PF02517">
    <property type="entry name" value="Rce1-like"/>
    <property type="match status" value="1"/>
</dbReference>
<keyword evidence="1" id="KW-0812">Transmembrane</keyword>
<feature type="transmembrane region" description="Helical" evidence="1">
    <location>
        <begin position="21"/>
        <end position="38"/>
    </location>
</feature>
<feature type="transmembrane region" description="Helical" evidence="1">
    <location>
        <begin position="130"/>
        <end position="151"/>
    </location>
</feature>